<proteinExistence type="predicted"/>
<name>A8R929_9FIRM</name>
<reference evidence="1 2" key="1">
    <citation type="submission" date="2007-09" db="EMBL/GenBank/DDBJ databases">
        <title>Draft genome sequence of Eubacterium dolichum (DSM 3991).</title>
        <authorList>
            <person name="Sudarsanam P."/>
            <person name="Ley R."/>
            <person name="Guruge J."/>
            <person name="Turnbaugh P.J."/>
            <person name="Mahowald M."/>
            <person name="Liep D."/>
            <person name="Gordon J."/>
        </authorList>
    </citation>
    <scope>NUCLEOTIDE SEQUENCE [LARGE SCALE GENOMIC DNA]</scope>
    <source>
        <strain evidence="1 2">DSM 3991</strain>
    </source>
</reference>
<dbReference type="HOGENOM" id="CLU_3216377_0_0_9"/>
<comment type="caution">
    <text evidence="1">The sequence shown here is derived from an EMBL/GenBank/DDBJ whole genome shotgun (WGS) entry which is preliminary data.</text>
</comment>
<sequence length="44" mass="5356">MLGLLYILFYKNVNEKSSAPLHIYAIFVELLFYKSQKNFFFMHH</sequence>
<gene>
    <name evidence="1" type="ORF">EUBDOL_00465</name>
</gene>
<dbReference type="STRING" id="428127.EUBDOL_00465"/>
<evidence type="ECO:0000313" key="1">
    <source>
        <dbReference type="EMBL" id="EDP11908.1"/>
    </source>
</evidence>
<dbReference type="AlphaFoldDB" id="A8R929"/>
<reference evidence="1 2" key="2">
    <citation type="submission" date="2007-09" db="EMBL/GenBank/DDBJ databases">
        <authorList>
            <person name="Fulton L."/>
            <person name="Clifton S."/>
            <person name="Fulton B."/>
            <person name="Xu J."/>
            <person name="Minx P."/>
            <person name="Pepin K.H."/>
            <person name="Johnson M."/>
            <person name="Thiruvilangam P."/>
            <person name="Bhonagiri V."/>
            <person name="Nash W.E."/>
            <person name="Mardis E.R."/>
            <person name="Wilson R.K."/>
        </authorList>
    </citation>
    <scope>NUCLEOTIDE SEQUENCE [LARGE SCALE GENOMIC DNA]</scope>
    <source>
        <strain evidence="1 2">DSM 3991</strain>
    </source>
</reference>
<dbReference type="Proteomes" id="UP000004090">
    <property type="component" value="Unassembled WGS sequence"/>
</dbReference>
<organism evidence="1 2">
    <name type="scientific">Amedibacillus dolichus DSM 3991</name>
    <dbReference type="NCBI Taxonomy" id="428127"/>
    <lineage>
        <taxon>Bacteria</taxon>
        <taxon>Bacillati</taxon>
        <taxon>Bacillota</taxon>
        <taxon>Erysipelotrichia</taxon>
        <taxon>Erysipelotrichales</taxon>
        <taxon>Erysipelotrichaceae</taxon>
        <taxon>Amedibacillus</taxon>
    </lineage>
</organism>
<accession>A8R929</accession>
<protein>
    <submittedName>
        <fullName evidence="1">Uncharacterized protein</fullName>
    </submittedName>
</protein>
<evidence type="ECO:0000313" key="2">
    <source>
        <dbReference type="Proteomes" id="UP000004090"/>
    </source>
</evidence>
<dbReference type="EMBL" id="ABAW02000017">
    <property type="protein sequence ID" value="EDP11908.1"/>
    <property type="molecule type" value="Genomic_DNA"/>
</dbReference>